<dbReference type="HOGENOM" id="CLU_000445_89_2_10"/>
<dbReference type="InterPro" id="IPR005467">
    <property type="entry name" value="His_kinase_dom"/>
</dbReference>
<dbReference type="PANTHER" id="PTHR43711:SF26">
    <property type="entry name" value="SENSOR HISTIDINE KINASE RCSC"/>
    <property type="match status" value="1"/>
</dbReference>
<dbReference type="SUPFAM" id="SSF55785">
    <property type="entry name" value="PYP-like sensor domain (PAS domain)"/>
    <property type="match status" value="2"/>
</dbReference>
<proteinExistence type="predicted"/>
<dbReference type="CDD" id="cd00130">
    <property type="entry name" value="PAS"/>
    <property type="match status" value="1"/>
</dbReference>
<dbReference type="eggNOG" id="COG2205">
    <property type="taxonomic scope" value="Bacteria"/>
</dbReference>
<evidence type="ECO:0000256" key="5">
    <source>
        <dbReference type="ARBA" id="ARBA00022777"/>
    </source>
</evidence>
<dbReference type="SUPFAM" id="SSF55874">
    <property type="entry name" value="ATPase domain of HSP90 chaperone/DNA topoisomerase II/histidine kinase"/>
    <property type="match status" value="1"/>
</dbReference>
<accession>W8F725</accession>
<dbReference type="InterPro" id="IPR036097">
    <property type="entry name" value="HisK_dim/P_sf"/>
</dbReference>
<dbReference type="NCBIfam" id="TIGR00229">
    <property type="entry name" value="sensory_box"/>
    <property type="match status" value="1"/>
</dbReference>
<evidence type="ECO:0000256" key="7">
    <source>
        <dbReference type="SAM" id="Coils"/>
    </source>
</evidence>
<dbReference type="OrthoDB" id="9808408at2"/>
<dbReference type="InterPro" id="IPR003594">
    <property type="entry name" value="HATPase_dom"/>
</dbReference>
<dbReference type="EMBL" id="CP007145">
    <property type="protein sequence ID" value="AHJ97515.1"/>
    <property type="molecule type" value="Genomic_DNA"/>
</dbReference>
<dbReference type="AlphaFoldDB" id="W8F725"/>
<dbReference type="Gene3D" id="3.30.450.20">
    <property type="entry name" value="PAS domain"/>
    <property type="match status" value="2"/>
</dbReference>
<dbReference type="InterPro" id="IPR036890">
    <property type="entry name" value="HATPase_C_sf"/>
</dbReference>
<evidence type="ECO:0000256" key="2">
    <source>
        <dbReference type="ARBA" id="ARBA00012438"/>
    </source>
</evidence>
<feature type="coiled-coil region" evidence="7">
    <location>
        <begin position="250"/>
        <end position="306"/>
    </location>
</feature>
<keyword evidence="7" id="KW-0175">Coiled coil</keyword>
<dbReference type="KEGG" id="hsw:Hsw_1920"/>
<dbReference type="PATRIC" id="fig|1227739.3.peg.2138"/>
<dbReference type="Pfam" id="PF02518">
    <property type="entry name" value="HATPase_c"/>
    <property type="match status" value="1"/>
</dbReference>
<keyword evidence="6" id="KW-0902">Two-component regulatory system</keyword>
<reference evidence="10 11" key="1">
    <citation type="submission" date="2014-01" db="EMBL/GenBank/DDBJ databases">
        <title>Complete genome sequence of ionizing-radiation resistance bacterium Hymenobacter swuensis DY53.</title>
        <authorList>
            <person name="Jung J.-H."/>
            <person name="Jeong S.-W."/>
            <person name="Joe M.-H."/>
            <person name="Cho y.-j."/>
            <person name="Kim M.-K."/>
            <person name="Lim S.-Y."/>
        </authorList>
    </citation>
    <scope>NUCLEOTIDE SEQUENCE [LARGE SCALE GENOMIC DNA]</scope>
    <source>
        <strain evidence="10 11">DY53</strain>
    </source>
</reference>
<dbReference type="CDD" id="cd00075">
    <property type="entry name" value="HATPase"/>
    <property type="match status" value="1"/>
</dbReference>
<gene>
    <name evidence="10" type="ORF">Hsw_1920</name>
</gene>
<sequence>MLEANHNPLIDILFEQAREFVGLYDVAKGWFVRVNPAGYRLLGYPSAQALYDAPIRSLQVQLSPAENAALREQIARTGHYELETELRRYSDQTFWSHVETTSLELDGQSYFLVRIADTNPLHAVERDLAQSVERFEAVFAHATIGIIVCDQQGSIVLANGKSRELFGYAEAELLGQRIEVLVPNATGRHHQQLRESFNARPSVRVMGAHRGTLEGLRQDGSVFPLEISLSYFRLDEELFVVAYIIDVTFKREAEQELIAQRQRVERLNADLERKVADRTHALMTTLEQLEQRQRELALALAAEQELGELKSRFVSMASHEFRTPLTAVLTSATLIEKYPAAEQQPQRQRHLDRIRVSVKHLTDILEEFLSVGKIEEGRIAARPALLELPTLVEEAVADVQGLRKPGQRIEQDLPAGPPMWLDTSLLRKVLVNLLSNALKYSGEHTVVVVRAACQAGQLTLQVQDQGVGISAEDQQHLFERFFRARNATNIPGTGLGLYIIGKYLELMGGTIDLRSELHMGTTITLTIPYENHPAD</sequence>
<evidence type="ECO:0000259" key="9">
    <source>
        <dbReference type="PROSITE" id="PS50112"/>
    </source>
</evidence>
<dbReference type="InterPro" id="IPR050736">
    <property type="entry name" value="Sensor_HK_Regulatory"/>
</dbReference>
<dbReference type="PRINTS" id="PR00344">
    <property type="entry name" value="BCTRLSENSOR"/>
</dbReference>
<dbReference type="InterPro" id="IPR035965">
    <property type="entry name" value="PAS-like_dom_sf"/>
</dbReference>
<dbReference type="PROSITE" id="PS50112">
    <property type="entry name" value="PAS"/>
    <property type="match status" value="1"/>
</dbReference>
<dbReference type="CDD" id="cd00082">
    <property type="entry name" value="HisKA"/>
    <property type="match status" value="1"/>
</dbReference>
<keyword evidence="5 10" id="KW-0418">Kinase</keyword>
<organism evidence="10 11">
    <name type="scientific">Hymenobacter swuensis DY53</name>
    <dbReference type="NCBI Taxonomy" id="1227739"/>
    <lineage>
        <taxon>Bacteria</taxon>
        <taxon>Pseudomonadati</taxon>
        <taxon>Bacteroidota</taxon>
        <taxon>Cytophagia</taxon>
        <taxon>Cytophagales</taxon>
        <taxon>Hymenobacteraceae</taxon>
        <taxon>Hymenobacter</taxon>
    </lineage>
</organism>
<dbReference type="InterPro" id="IPR003661">
    <property type="entry name" value="HisK_dim/P_dom"/>
</dbReference>
<evidence type="ECO:0000256" key="3">
    <source>
        <dbReference type="ARBA" id="ARBA00022553"/>
    </source>
</evidence>
<protein>
    <recommendedName>
        <fullName evidence="2">histidine kinase</fullName>
        <ecNumber evidence="2">2.7.13.3</ecNumber>
    </recommendedName>
</protein>
<dbReference type="PANTHER" id="PTHR43711">
    <property type="entry name" value="TWO-COMPONENT HISTIDINE KINASE"/>
    <property type="match status" value="1"/>
</dbReference>
<dbReference type="SUPFAM" id="SSF47384">
    <property type="entry name" value="Homodimeric domain of signal transducing histidine kinase"/>
    <property type="match status" value="1"/>
</dbReference>
<evidence type="ECO:0000256" key="1">
    <source>
        <dbReference type="ARBA" id="ARBA00000085"/>
    </source>
</evidence>
<keyword evidence="11" id="KW-1185">Reference proteome</keyword>
<name>W8F725_9BACT</name>
<keyword evidence="4 10" id="KW-0808">Transferase</keyword>
<dbReference type="InterPro" id="IPR004358">
    <property type="entry name" value="Sig_transdc_His_kin-like_C"/>
</dbReference>
<dbReference type="Gene3D" id="3.30.565.10">
    <property type="entry name" value="Histidine kinase-like ATPase, C-terminal domain"/>
    <property type="match status" value="1"/>
</dbReference>
<dbReference type="Proteomes" id="UP000019423">
    <property type="component" value="Chromosome"/>
</dbReference>
<evidence type="ECO:0000256" key="6">
    <source>
        <dbReference type="ARBA" id="ARBA00023012"/>
    </source>
</evidence>
<dbReference type="InterPro" id="IPR000014">
    <property type="entry name" value="PAS"/>
</dbReference>
<dbReference type="STRING" id="1227739.Hsw_1920"/>
<dbReference type="Pfam" id="PF13426">
    <property type="entry name" value="PAS_9"/>
    <property type="match status" value="2"/>
</dbReference>
<feature type="domain" description="Histidine kinase" evidence="8">
    <location>
        <begin position="316"/>
        <end position="531"/>
    </location>
</feature>
<comment type="catalytic activity">
    <reaction evidence="1">
        <text>ATP + protein L-histidine = ADP + protein N-phospho-L-histidine.</text>
        <dbReference type="EC" id="2.7.13.3"/>
    </reaction>
</comment>
<evidence type="ECO:0000259" key="8">
    <source>
        <dbReference type="PROSITE" id="PS50109"/>
    </source>
</evidence>
<evidence type="ECO:0000256" key="4">
    <source>
        <dbReference type="ARBA" id="ARBA00022679"/>
    </source>
</evidence>
<dbReference type="Pfam" id="PF00512">
    <property type="entry name" value="HisKA"/>
    <property type="match status" value="1"/>
</dbReference>
<evidence type="ECO:0000313" key="11">
    <source>
        <dbReference type="Proteomes" id="UP000019423"/>
    </source>
</evidence>
<dbReference type="PROSITE" id="PS50109">
    <property type="entry name" value="HIS_KIN"/>
    <property type="match status" value="1"/>
</dbReference>
<keyword evidence="3" id="KW-0597">Phosphoprotein</keyword>
<dbReference type="GO" id="GO:0000155">
    <property type="term" value="F:phosphorelay sensor kinase activity"/>
    <property type="evidence" value="ECO:0007669"/>
    <property type="project" value="InterPro"/>
</dbReference>
<dbReference type="SMART" id="SM00388">
    <property type="entry name" value="HisKA"/>
    <property type="match status" value="1"/>
</dbReference>
<dbReference type="Gene3D" id="1.10.287.130">
    <property type="match status" value="1"/>
</dbReference>
<dbReference type="SMART" id="SM00387">
    <property type="entry name" value="HATPase_c"/>
    <property type="match status" value="1"/>
</dbReference>
<dbReference type="EC" id="2.7.13.3" evidence="2"/>
<dbReference type="SMART" id="SM00091">
    <property type="entry name" value="PAS"/>
    <property type="match status" value="2"/>
</dbReference>
<feature type="domain" description="PAS" evidence="9">
    <location>
        <begin position="131"/>
        <end position="200"/>
    </location>
</feature>
<evidence type="ECO:0000313" key="10">
    <source>
        <dbReference type="EMBL" id="AHJ97515.1"/>
    </source>
</evidence>